<gene>
    <name evidence="2" type="ORF">Tci_859602</name>
</gene>
<evidence type="ECO:0000313" key="2">
    <source>
        <dbReference type="EMBL" id="GFC87632.1"/>
    </source>
</evidence>
<feature type="compositionally biased region" description="Basic and acidic residues" evidence="1">
    <location>
        <begin position="160"/>
        <end position="169"/>
    </location>
</feature>
<dbReference type="AlphaFoldDB" id="A0A699RTW3"/>
<accession>A0A699RTW3</accession>
<evidence type="ECO:0000256" key="1">
    <source>
        <dbReference type="SAM" id="MobiDB-lite"/>
    </source>
</evidence>
<feature type="region of interest" description="Disordered" evidence="1">
    <location>
        <begin position="15"/>
        <end position="43"/>
    </location>
</feature>
<feature type="region of interest" description="Disordered" evidence="1">
    <location>
        <begin position="157"/>
        <end position="177"/>
    </location>
</feature>
<dbReference type="EMBL" id="BKCJ011111266">
    <property type="protein sequence ID" value="GFC87632.1"/>
    <property type="molecule type" value="Genomic_DNA"/>
</dbReference>
<organism evidence="2">
    <name type="scientific">Tanacetum cinerariifolium</name>
    <name type="common">Dalmatian daisy</name>
    <name type="synonym">Chrysanthemum cinerariifolium</name>
    <dbReference type="NCBI Taxonomy" id="118510"/>
    <lineage>
        <taxon>Eukaryota</taxon>
        <taxon>Viridiplantae</taxon>
        <taxon>Streptophyta</taxon>
        <taxon>Embryophyta</taxon>
        <taxon>Tracheophyta</taxon>
        <taxon>Spermatophyta</taxon>
        <taxon>Magnoliopsida</taxon>
        <taxon>eudicotyledons</taxon>
        <taxon>Gunneridae</taxon>
        <taxon>Pentapetalae</taxon>
        <taxon>asterids</taxon>
        <taxon>campanulids</taxon>
        <taxon>Asterales</taxon>
        <taxon>Asteraceae</taxon>
        <taxon>Asteroideae</taxon>
        <taxon>Anthemideae</taxon>
        <taxon>Anthemidinae</taxon>
        <taxon>Tanacetum</taxon>
    </lineage>
</organism>
<feature type="non-terminal residue" evidence="2">
    <location>
        <position position="238"/>
    </location>
</feature>
<protein>
    <submittedName>
        <fullName evidence="2">Uncharacterized protein</fullName>
    </submittedName>
</protein>
<comment type="caution">
    <text evidence="2">The sequence shown here is derived from an EMBL/GenBank/DDBJ whole genome shotgun (WGS) entry which is preliminary data.</text>
</comment>
<name>A0A699RTW3_TANCI</name>
<reference evidence="2" key="1">
    <citation type="journal article" date="2019" name="Sci. Rep.">
        <title>Draft genome of Tanacetum cinerariifolium, the natural source of mosquito coil.</title>
        <authorList>
            <person name="Yamashiro T."/>
            <person name="Shiraishi A."/>
            <person name="Satake H."/>
            <person name="Nakayama K."/>
        </authorList>
    </citation>
    <scope>NUCLEOTIDE SEQUENCE</scope>
</reference>
<sequence length="238" mass="25693">LKERVKILEDKEGVIGDKSGDDAPIKVRSTNEAEAPAERISNDSEEIARVLTSMDAATILTGEANVPTGSGFIPTATIVSTGSEVGPTAREAPTERISNDSEEIARVPTCMDAATVLAGEANVPTGSGFIPTAGPPATIVSTGSEVGPTASPIVRRRKGKEILVESDPPKKKKLQEQIDAQVSRELEEQQERKDIRMNEQIARDAKVARIHTEEEIQEMIDSLDKSNETVAKYLQEYQ</sequence>
<proteinExistence type="predicted"/>
<feature type="non-terminal residue" evidence="2">
    <location>
        <position position="1"/>
    </location>
</feature>